<dbReference type="EC" id="2.7.7.65" evidence="1"/>
<dbReference type="PANTHER" id="PTHR45138:SF9">
    <property type="entry name" value="DIGUANYLATE CYCLASE DGCM-RELATED"/>
    <property type="match status" value="1"/>
</dbReference>
<feature type="domain" description="GGDEF" evidence="3">
    <location>
        <begin position="185"/>
        <end position="319"/>
    </location>
</feature>
<dbReference type="Gene3D" id="3.30.70.270">
    <property type="match status" value="1"/>
</dbReference>
<accession>A0A1W2E1X9</accession>
<dbReference type="GO" id="GO:0005886">
    <property type="term" value="C:plasma membrane"/>
    <property type="evidence" value="ECO:0007669"/>
    <property type="project" value="TreeGrafter"/>
</dbReference>
<reference evidence="4 5" key="1">
    <citation type="submission" date="2017-04" db="EMBL/GenBank/DDBJ databases">
        <authorList>
            <person name="Afonso C.L."/>
            <person name="Miller P.J."/>
            <person name="Scott M.A."/>
            <person name="Spackman E."/>
            <person name="Goraichik I."/>
            <person name="Dimitrov K.M."/>
            <person name="Suarez D.L."/>
            <person name="Swayne D.E."/>
        </authorList>
    </citation>
    <scope>NUCLEOTIDE SEQUENCE [LARGE SCALE GENOMIC DNA]</scope>
    <source>
        <strain evidence="4 5">CGMCC 1.12644</strain>
    </source>
</reference>
<dbReference type="STRING" id="1387277.SAMN06295998_1213"/>
<organism evidence="4 5">
    <name type="scientific">Primorskyibacter flagellatus</name>
    <dbReference type="NCBI Taxonomy" id="1387277"/>
    <lineage>
        <taxon>Bacteria</taxon>
        <taxon>Pseudomonadati</taxon>
        <taxon>Pseudomonadota</taxon>
        <taxon>Alphaproteobacteria</taxon>
        <taxon>Rhodobacterales</taxon>
        <taxon>Roseobacteraceae</taxon>
        <taxon>Primorskyibacter</taxon>
    </lineage>
</organism>
<comment type="catalytic activity">
    <reaction evidence="2">
        <text>2 GTP = 3',3'-c-di-GMP + 2 diphosphate</text>
        <dbReference type="Rhea" id="RHEA:24898"/>
        <dbReference type="ChEBI" id="CHEBI:33019"/>
        <dbReference type="ChEBI" id="CHEBI:37565"/>
        <dbReference type="ChEBI" id="CHEBI:58805"/>
        <dbReference type="EC" id="2.7.7.65"/>
    </reaction>
</comment>
<dbReference type="OrthoDB" id="9812260at2"/>
<dbReference type="RefSeq" id="WP_084354180.1">
    <property type="nucleotide sequence ID" value="NZ_FWYD01000021.1"/>
</dbReference>
<dbReference type="PANTHER" id="PTHR45138">
    <property type="entry name" value="REGULATORY COMPONENTS OF SENSORY TRANSDUCTION SYSTEM"/>
    <property type="match status" value="1"/>
</dbReference>
<evidence type="ECO:0000256" key="1">
    <source>
        <dbReference type="ARBA" id="ARBA00012528"/>
    </source>
</evidence>
<dbReference type="SMART" id="SM00267">
    <property type="entry name" value="GGDEF"/>
    <property type="match status" value="1"/>
</dbReference>
<dbReference type="CDD" id="cd01949">
    <property type="entry name" value="GGDEF"/>
    <property type="match status" value="1"/>
</dbReference>
<dbReference type="GO" id="GO:1902201">
    <property type="term" value="P:negative regulation of bacterial-type flagellum-dependent cell motility"/>
    <property type="evidence" value="ECO:0007669"/>
    <property type="project" value="TreeGrafter"/>
</dbReference>
<dbReference type="PROSITE" id="PS50887">
    <property type="entry name" value="GGDEF"/>
    <property type="match status" value="1"/>
</dbReference>
<dbReference type="Pfam" id="PF00990">
    <property type="entry name" value="GGDEF"/>
    <property type="match status" value="1"/>
</dbReference>
<evidence type="ECO:0000256" key="2">
    <source>
        <dbReference type="ARBA" id="ARBA00034247"/>
    </source>
</evidence>
<evidence type="ECO:0000259" key="3">
    <source>
        <dbReference type="PROSITE" id="PS50887"/>
    </source>
</evidence>
<keyword evidence="5" id="KW-1185">Reference proteome</keyword>
<dbReference type="GO" id="GO:0043709">
    <property type="term" value="P:cell adhesion involved in single-species biofilm formation"/>
    <property type="evidence" value="ECO:0007669"/>
    <property type="project" value="TreeGrafter"/>
</dbReference>
<dbReference type="FunFam" id="3.30.70.270:FF:000001">
    <property type="entry name" value="Diguanylate cyclase domain protein"/>
    <property type="match status" value="1"/>
</dbReference>
<dbReference type="InterPro" id="IPR050469">
    <property type="entry name" value="Diguanylate_Cyclase"/>
</dbReference>
<gene>
    <name evidence="4" type="ORF">SAMN06295998_1213</name>
</gene>
<dbReference type="Gene3D" id="3.30.450.260">
    <property type="entry name" value="Haem NO binding associated domain"/>
    <property type="match status" value="1"/>
</dbReference>
<sequence length="327" mass="36154">MASDRILDILCPMHLTVDATGQIRHVGPTLAKLRIGDPLVGKRLLDVFDLHRPQGVGMMSDLLAIAGRKLQLRFREPPHTSLKAVLVADETGGAILNLSFGISVVDSVRDYHLTNADFAPTDLTVEMLYLVEAKSAAMQASRLLNERLQGARMAAEEQAFTDTLTGLKNRRAMDHVLSRLLATDQAVSVMHLDLDYFKQVNDQHGHAAGDHVLKQVAQRMLEVTRENDTVVRFGGDEFLLIFPQLTDAEKLSQLAQRLIERIERPVAFADNICRVSGSVGIAMHDGLTPKSAEQIITDADDALYRSKRKGRACYSFHGQTGHDKRTA</sequence>
<name>A0A1W2E1X9_9RHOB</name>
<dbReference type="NCBIfam" id="TIGR00254">
    <property type="entry name" value="GGDEF"/>
    <property type="match status" value="1"/>
</dbReference>
<dbReference type="GO" id="GO:0052621">
    <property type="term" value="F:diguanylate cyclase activity"/>
    <property type="evidence" value="ECO:0007669"/>
    <property type="project" value="UniProtKB-EC"/>
</dbReference>
<dbReference type="InterPro" id="IPR042463">
    <property type="entry name" value="HNOB_dom_associated_sf"/>
</dbReference>
<dbReference type="InterPro" id="IPR029787">
    <property type="entry name" value="Nucleotide_cyclase"/>
</dbReference>
<proteinExistence type="predicted"/>
<protein>
    <recommendedName>
        <fullName evidence="1">diguanylate cyclase</fullName>
        <ecNumber evidence="1">2.7.7.65</ecNumber>
    </recommendedName>
</protein>
<evidence type="ECO:0000313" key="4">
    <source>
        <dbReference type="EMBL" id="SMD03773.1"/>
    </source>
</evidence>
<dbReference type="AlphaFoldDB" id="A0A1W2E1X9"/>
<evidence type="ECO:0000313" key="5">
    <source>
        <dbReference type="Proteomes" id="UP000192330"/>
    </source>
</evidence>
<dbReference type="InterPro" id="IPR000160">
    <property type="entry name" value="GGDEF_dom"/>
</dbReference>
<dbReference type="InterPro" id="IPR043128">
    <property type="entry name" value="Rev_trsase/Diguanyl_cyclase"/>
</dbReference>
<dbReference type="SUPFAM" id="SSF55073">
    <property type="entry name" value="Nucleotide cyclase"/>
    <property type="match status" value="1"/>
</dbReference>
<dbReference type="EMBL" id="FWYD01000021">
    <property type="protein sequence ID" value="SMD03773.1"/>
    <property type="molecule type" value="Genomic_DNA"/>
</dbReference>
<dbReference type="Proteomes" id="UP000192330">
    <property type="component" value="Unassembled WGS sequence"/>
</dbReference>